<dbReference type="Gene3D" id="3.40.50.10330">
    <property type="entry name" value="Probable inorganic polyphosphate/atp-NAD kinase, domain 1"/>
    <property type="match status" value="1"/>
</dbReference>
<dbReference type="EC" id="2.7.1.23" evidence="6"/>
<dbReference type="Pfam" id="PF01513">
    <property type="entry name" value="NAD_kinase"/>
    <property type="match status" value="1"/>
</dbReference>
<dbReference type="Gene3D" id="2.60.200.30">
    <property type="entry name" value="Probable inorganic polyphosphate/atp-NAD kinase, domain 2"/>
    <property type="match status" value="1"/>
</dbReference>
<keyword evidence="2 6" id="KW-0418">Kinase</keyword>
<keyword evidence="6" id="KW-0963">Cytoplasm</keyword>
<keyword evidence="6" id="KW-0067">ATP-binding</keyword>
<organism evidence="7 8">
    <name type="scientific">Kineothrix sedimenti</name>
    <dbReference type="NCBI Taxonomy" id="3123317"/>
    <lineage>
        <taxon>Bacteria</taxon>
        <taxon>Bacillati</taxon>
        <taxon>Bacillota</taxon>
        <taxon>Clostridia</taxon>
        <taxon>Lachnospirales</taxon>
        <taxon>Lachnospiraceae</taxon>
        <taxon>Kineothrix</taxon>
    </lineage>
</organism>
<keyword evidence="3 6" id="KW-0521">NADP</keyword>
<dbReference type="GO" id="GO:0016301">
    <property type="term" value="F:kinase activity"/>
    <property type="evidence" value="ECO:0007669"/>
    <property type="project" value="UniProtKB-KW"/>
</dbReference>
<gene>
    <name evidence="6" type="primary">nadK</name>
    <name evidence="7" type="ORF">V6984_10725</name>
</gene>
<comment type="catalytic activity">
    <reaction evidence="5 6">
        <text>NAD(+) + ATP = ADP + NADP(+) + H(+)</text>
        <dbReference type="Rhea" id="RHEA:18629"/>
        <dbReference type="ChEBI" id="CHEBI:15378"/>
        <dbReference type="ChEBI" id="CHEBI:30616"/>
        <dbReference type="ChEBI" id="CHEBI:57540"/>
        <dbReference type="ChEBI" id="CHEBI:58349"/>
        <dbReference type="ChEBI" id="CHEBI:456216"/>
        <dbReference type="EC" id="2.7.1.23"/>
    </reaction>
</comment>
<evidence type="ECO:0000313" key="8">
    <source>
        <dbReference type="Proteomes" id="UP001451571"/>
    </source>
</evidence>
<dbReference type="PANTHER" id="PTHR20275:SF0">
    <property type="entry name" value="NAD KINASE"/>
    <property type="match status" value="1"/>
</dbReference>
<dbReference type="Pfam" id="PF20143">
    <property type="entry name" value="NAD_kinase_C"/>
    <property type="match status" value="1"/>
</dbReference>
<keyword evidence="6" id="KW-0547">Nucleotide-binding</keyword>
<accession>A0ABZ3F3Z2</accession>
<feature type="active site" description="Proton acceptor" evidence="6">
    <location>
        <position position="53"/>
    </location>
</feature>
<evidence type="ECO:0000256" key="4">
    <source>
        <dbReference type="ARBA" id="ARBA00023027"/>
    </source>
</evidence>
<dbReference type="InterPro" id="IPR016064">
    <property type="entry name" value="NAD/diacylglycerol_kinase_sf"/>
</dbReference>
<dbReference type="EMBL" id="CP146256">
    <property type="protein sequence ID" value="XAH76201.1"/>
    <property type="molecule type" value="Genomic_DNA"/>
</dbReference>
<dbReference type="InterPro" id="IPR017438">
    <property type="entry name" value="ATP-NAD_kinase_N"/>
</dbReference>
<keyword evidence="1 6" id="KW-0808">Transferase</keyword>
<feature type="binding site" evidence="6">
    <location>
        <position position="170"/>
    </location>
    <ligand>
        <name>NAD(+)</name>
        <dbReference type="ChEBI" id="CHEBI:57540"/>
    </ligand>
</feature>
<dbReference type="RefSeq" id="WP_342759776.1">
    <property type="nucleotide sequence ID" value="NZ_CP146256.1"/>
</dbReference>
<comment type="function">
    <text evidence="6">Involved in the regulation of the intracellular balance of NAD and NADP, and is a key enzyme in the biosynthesis of NADP. Catalyzes specifically the phosphorylation on 2'-hydroxyl of the adenosine moiety of NAD to yield NADP.</text>
</comment>
<evidence type="ECO:0000313" key="7">
    <source>
        <dbReference type="EMBL" id="XAH76201.1"/>
    </source>
</evidence>
<evidence type="ECO:0000256" key="5">
    <source>
        <dbReference type="ARBA" id="ARBA00047925"/>
    </source>
</evidence>
<dbReference type="InterPro" id="IPR017437">
    <property type="entry name" value="ATP-NAD_kinase_PpnK-typ_C"/>
</dbReference>
<dbReference type="PANTHER" id="PTHR20275">
    <property type="entry name" value="NAD KINASE"/>
    <property type="match status" value="1"/>
</dbReference>
<evidence type="ECO:0000256" key="2">
    <source>
        <dbReference type="ARBA" id="ARBA00022777"/>
    </source>
</evidence>
<dbReference type="InterPro" id="IPR002504">
    <property type="entry name" value="NADK"/>
</dbReference>
<dbReference type="Proteomes" id="UP001451571">
    <property type="component" value="Chromosome"/>
</dbReference>
<reference evidence="7 8" key="1">
    <citation type="submission" date="2024-02" db="EMBL/GenBank/DDBJ databases">
        <title>Bacterial strain from lacustrine sediment.</title>
        <authorList>
            <person name="Petit C."/>
            <person name="Fadhlaoui K."/>
        </authorList>
    </citation>
    <scope>NUCLEOTIDE SEQUENCE [LARGE SCALE GENOMIC DNA]</scope>
    <source>
        <strain evidence="7 8">IPX-CK</strain>
    </source>
</reference>
<feature type="binding site" evidence="6">
    <location>
        <begin position="140"/>
        <end position="141"/>
    </location>
    <ligand>
        <name>NAD(+)</name>
        <dbReference type="ChEBI" id="CHEBI:57540"/>
    </ligand>
</feature>
<comment type="subcellular location">
    <subcellularLocation>
        <location evidence="6">Cytoplasm</location>
    </subcellularLocation>
</comment>
<evidence type="ECO:0000256" key="3">
    <source>
        <dbReference type="ARBA" id="ARBA00022857"/>
    </source>
</evidence>
<comment type="cofactor">
    <cofactor evidence="6">
        <name>a divalent metal cation</name>
        <dbReference type="ChEBI" id="CHEBI:60240"/>
    </cofactor>
</comment>
<keyword evidence="4 6" id="KW-0520">NAD</keyword>
<protein>
    <recommendedName>
        <fullName evidence="6">NAD kinase</fullName>
        <ecNumber evidence="6">2.7.1.23</ecNumber>
    </recommendedName>
    <alternativeName>
        <fullName evidence="6">ATP-dependent NAD kinase</fullName>
    </alternativeName>
</protein>
<feature type="binding site" evidence="6">
    <location>
        <begin position="53"/>
        <end position="54"/>
    </location>
    <ligand>
        <name>NAD(+)</name>
        <dbReference type="ChEBI" id="CHEBI:57540"/>
    </ligand>
</feature>
<evidence type="ECO:0000256" key="1">
    <source>
        <dbReference type="ARBA" id="ARBA00022679"/>
    </source>
</evidence>
<name>A0ABZ3F3Z2_9FIRM</name>
<proteinExistence type="inferred from homology"/>
<dbReference type="SUPFAM" id="SSF111331">
    <property type="entry name" value="NAD kinase/diacylglycerol kinase-like"/>
    <property type="match status" value="1"/>
</dbReference>
<evidence type="ECO:0000256" key="6">
    <source>
        <dbReference type="HAMAP-Rule" id="MF_00361"/>
    </source>
</evidence>
<dbReference type="HAMAP" id="MF_00361">
    <property type="entry name" value="NAD_kinase"/>
    <property type="match status" value="1"/>
</dbReference>
<comment type="similarity">
    <text evidence="6">Belongs to the NAD kinase family.</text>
</comment>
<feature type="binding site" evidence="6">
    <location>
        <begin position="181"/>
        <end position="186"/>
    </location>
    <ligand>
        <name>NAD(+)</name>
        <dbReference type="ChEBI" id="CHEBI:57540"/>
    </ligand>
</feature>
<sequence length="284" mass="31345">MEYFYIIANNHKDCNLEKTNYIRTYLEAHGKRTGIGGDGIPENADCVLVLGGDGTLLQAARDMIDRDTPLLGINLGTLGYLAEVEEAGLEAALEQLLKGEYGIEQRMMLSGSVKRNEFHENLHQEKGILDYDRNDSYALNDIVITRSGSLQIIKFNLYVNGQFLNRYNADGVIVATPTGSTGYNMSAGGPIVEPKAKLLLVTPICPHTLNTRSIVLAPEDEIEIEIVSGREDSVQQVEVNFDGSHKLTLYTGDRVKIKRAAKTTGIVKLSKVSFLEVLHKKMSD</sequence>
<comment type="caution">
    <text evidence="6">Lacks conserved residue(s) required for the propagation of feature annotation.</text>
</comment>
<keyword evidence="8" id="KW-1185">Reference proteome</keyword>